<dbReference type="KEGG" id="jeo:JMA_43110"/>
<keyword evidence="2" id="KW-1003">Cell membrane</keyword>
<keyword evidence="4 6" id="KW-1133">Transmembrane helix</keyword>
<feature type="transmembrane region" description="Helical" evidence="6">
    <location>
        <begin position="33"/>
        <end position="51"/>
    </location>
</feature>
<dbReference type="InterPro" id="IPR044035">
    <property type="entry name" value="DUF5698"/>
</dbReference>
<dbReference type="InterPro" id="IPR019264">
    <property type="entry name" value="DUF2179"/>
</dbReference>
<evidence type="ECO:0000313" key="10">
    <source>
        <dbReference type="Proteomes" id="UP000031449"/>
    </source>
</evidence>
<dbReference type="HOGENOM" id="CLU_106166_1_1_9"/>
<dbReference type="InterPro" id="IPR022930">
    <property type="entry name" value="UPF0316"/>
</dbReference>
<dbReference type="PANTHER" id="PTHR40060:SF1">
    <property type="entry name" value="UPF0316 PROTEIN YEBE"/>
    <property type="match status" value="1"/>
</dbReference>
<keyword evidence="10" id="KW-1185">Reference proteome</keyword>
<dbReference type="NCBIfam" id="NF003194">
    <property type="entry name" value="PRK04164.1-5"/>
    <property type="match status" value="1"/>
</dbReference>
<dbReference type="OrthoDB" id="48231at2"/>
<feature type="domain" description="DUF2179" evidence="7">
    <location>
        <begin position="108"/>
        <end position="160"/>
    </location>
</feature>
<organism evidence="9 10">
    <name type="scientific">Jeotgalibacillus malaysiensis</name>
    <dbReference type="NCBI Taxonomy" id="1508404"/>
    <lineage>
        <taxon>Bacteria</taxon>
        <taxon>Bacillati</taxon>
        <taxon>Bacillota</taxon>
        <taxon>Bacilli</taxon>
        <taxon>Bacillales</taxon>
        <taxon>Caryophanaceae</taxon>
        <taxon>Jeotgalibacillus</taxon>
    </lineage>
</organism>
<name>A0A0B5AYN6_9BACL</name>
<comment type="subcellular location">
    <subcellularLocation>
        <location evidence="1">Cell membrane</location>
        <topology evidence="1">Multi-pass membrane protein</topology>
    </subcellularLocation>
</comment>
<evidence type="ECO:0000256" key="1">
    <source>
        <dbReference type="ARBA" id="ARBA00004651"/>
    </source>
</evidence>
<dbReference type="Pfam" id="PF10035">
    <property type="entry name" value="DUF2179"/>
    <property type="match status" value="1"/>
</dbReference>
<dbReference type="EMBL" id="CP009417">
    <property type="protein sequence ID" value="AJD93628.1"/>
    <property type="molecule type" value="Genomic_DNA"/>
</dbReference>
<keyword evidence="9" id="KW-0614">Plasmid</keyword>
<dbReference type="Gene3D" id="3.30.70.120">
    <property type="match status" value="1"/>
</dbReference>
<proteinExistence type="predicted"/>
<dbReference type="GO" id="GO:0005886">
    <property type="term" value="C:plasma membrane"/>
    <property type="evidence" value="ECO:0007669"/>
    <property type="project" value="UniProtKB-SubCell"/>
</dbReference>
<gene>
    <name evidence="9" type="ORF">JMA_43110</name>
</gene>
<evidence type="ECO:0000256" key="3">
    <source>
        <dbReference type="ARBA" id="ARBA00022692"/>
    </source>
</evidence>
<dbReference type="InterPro" id="IPR015867">
    <property type="entry name" value="N-reg_PII/ATP_PRibTrfase_C"/>
</dbReference>
<dbReference type="Pfam" id="PF18955">
    <property type="entry name" value="DUF5698"/>
    <property type="match status" value="1"/>
</dbReference>
<evidence type="ECO:0000259" key="7">
    <source>
        <dbReference type="Pfam" id="PF10035"/>
    </source>
</evidence>
<feature type="transmembrane region" description="Helical" evidence="6">
    <location>
        <begin position="57"/>
        <end position="77"/>
    </location>
</feature>
<sequence>MKEILIILALQLVYVPIVTMRTMMLVKGKTRLASILGTVDVFIYVTALGVILKDPSLPGIITYAIGFGIGIAIGSYIERKLAIGEQLVQIHVSDYPEALKTVLGEADFGLTIYQGEGLHGERYRIDVLAPRHRVKELKMCVRKIEPKAFMIVLEPADFDGGFVKEDEHRLIK</sequence>
<keyword evidence="5 6" id="KW-0472">Membrane</keyword>
<dbReference type="Proteomes" id="UP000031449">
    <property type="component" value="Plasmid unnamed"/>
</dbReference>
<protein>
    <submittedName>
        <fullName evidence="9">Uncharacterized protein</fullName>
    </submittedName>
</protein>
<feature type="transmembrane region" description="Helical" evidence="6">
    <location>
        <begin position="6"/>
        <end position="26"/>
    </location>
</feature>
<dbReference type="CDD" id="cd16381">
    <property type="entry name" value="YitT_C_like_1"/>
    <property type="match status" value="1"/>
</dbReference>
<evidence type="ECO:0000256" key="5">
    <source>
        <dbReference type="ARBA" id="ARBA00023136"/>
    </source>
</evidence>
<dbReference type="AlphaFoldDB" id="A0A0B5AYN6"/>
<reference evidence="9 10" key="1">
    <citation type="submission" date="2014-08" db="EMBL/GenBank/DDBJ databases">
        <title>Complete genome of a marine bacteria Jeotgalibacillus malaysiensis.</title>
        <authorList>
            <person name="Yaakop A.S."/>
            <person name="Chan K.-G."/>
            <person name="Goh K.M."/>
        </authorList>
    </citation>
    <scope>NUCLEOTIDE SEQUENCE [LARGE SCALE GENOMIC DNA]</scope>
    <source>
        <strain evidence="9 10">D5</strain>
        <plasmid evidence="10">Plasmid</plasmid>
    </source>
</reference>
<evidence type="ECO:0000313" key="9">
    <source>
        <dbReference type="EMBL" id="AJD93628.1"/>
    </source>
</evidence>
<evidence type="ECO:0000256" key="6">
    <source>
        <dbReference type="SAM" id="Phobius"/>
    </source>
</evidence>
<keyword evidence="3 6" id="KW-0812">Transmembrane</keyword>
<evidence type="ECO:0000256" key="4">
    <source>
        <dbReference type="ARBA" id="ARBA00022989"/>
    </source>
</evidence>
<evidence type="ECO:0000256" key="2">
    <source>
        <dbReference type="ARBA" id="ARBA00022475"/>
    </source>
</evidence>
<geneLocation type="plasmid" evidence="10"/>
<dbReference type="PANTHER" id="PTHR40060">
    <property type="entry name" value="UPF0316 PROTEIN YEBE"/>
    <property type="match status" value="1"/>
</dbReference>
<feature type="domain" description="DUF5698" evidence="8">
    <location>
        <begin position="19"/>
        <end position="74"/>
    </location>
</feature>
<dbReference type="BioCyc" id="JESP1508404:G14D9-13634-MONOMER"/>
<evidence type="ECO:0000259" key="8">
    <source>
        <dbReference type="Pfam" id="PF18955"/>
    </source>
</evidence>
<accession>A0A0B5AYN6</accession>